<dbReference type="Gramene" id="TraesCLE_scaffold_022053_01G000100.1">
    <property type="protein sequence ID" value="TraesCLE_scaffold_022053_01G000100.1"/>
    <property type="gene ID" value="TraesCLE_scaffold_022053_01G000100"/>
</dbReference>
<dbReference type="AlphaFoldDB" id="A0A3B5XUM7"/>
<reference evidence="2" key="1">
    <citation type="submission" date="2018-08" db="EMBL/GenBank/DDBJ databases">
        <authorList>
            <person name="Rossello M."/>
        </authorList>
    </citation>
    <scope>NUCLEOTIDE SEQUENCE [LARGE SCALE GENOMIC DNA]</scope>
    <source>
        <strain evidence="2">cv. Chinese Spring</strain>
    </source>
</reference>
<dbReference type="Gramene" id="TraesCS1A02G053300.1">
    <property type="protein sequence ID" value="TraesCS1A02G053300.1"/>
    <property type="gene ID" value="TraesCS1A02G053300"/>
</dbReference>
<dbReference type="Gramene" id="TraesRN1A0100150500.1">
    <property type="protein sequence ID" value="TraesRN1A0100150500.1"/>
    <property type="gene ID" value="TraesRN1A0100150500"/>
</dbReference>
<dbReference type="InterPro" id="IPR012438">
    <property type="entry name" value="DUF1639"/>
</dbReference>
<accession>A0A3B5XUM7</accession>
<dbReference type="EnsemblPlants" id="TraesCS1A02G053300.1">
    <property type="protein sequence ID" value="TraesCS1A02G053300.1"/>
    <property type="gene ID" value="TraesCS1A02G053300"/>
</dbReference>
<evidence type="ECO:0000313" key="3">
    <source>
        <dbReference type="Proteomes" id="UP000019116"/>
    </source>
</evidence>
<dbReference type="OMA" id="AFECERR"/>
<dbReference type="Gramene" id="TraesROB_scaffold_027057_01G000800.1">
    <property type="protein sequence ID" value="TraesROB_scaffold_027057_01G000800.1"/>
    <property type="gene ID" value="TraesROB_scaffold_027057_01G000800"/>
</dbReference>
<keyword evidence="3" id="KW-1185">Reference proteome</keyword>
<dbReference type="Gramene" id="TraesCS1A03G0133000.1">
    <property type="protein sequence ID" value="TraesCS1A03G0133000.1.CDS"/>
    <property type="gene ID" value="TraesCS1A03G0133000"/>
</dbReference>
<sequence>MPQANPPSSSSYLRSRPHHTLLIAAAARSRSAAKAAIVSTTSPPAMVNSAEPSPAAFPSDRTKEGGARGAGDGAAEVDPTPSSAHRGRLVSLPSMLKPWGSQRRLRCVPVNRHGKIIASDTGSSSNQQYDVNERLQLGLGKVAEPSGTGNPVVDKYPEVTEAVSPQPLKARPGRPRRLAMPSLMATTAASALQQAFECERRSVRADALKRPRFSVSLSVREIEEDIYGLTGALPRSHPRGRPRKVQKQIDLLFPGAWLSQINMESYRVPDNH</sequence>
<dbReference type="PANTHER" id="PTHR33130">
    <property type="entry name" value="PUTATIVE (DUF1639)-RELATED"/>
    <property type="match status" value="1"/>
</dbReference>
<dbReference type="Proteomes" id="UP000019116">
    <property type="component" value="Chromosome 1A"/>
</dbReference>
<dbReference type="STRING" id="4565.A0A3B5XUM7"/>
<name>A0A3B5XUM7_WHEAT</name>
<reference evidence="2" key="2">
    <citation type="submission" date="2018-10" db="UniProtKB">
        <authorList>
            <consortium name="EnsemblPlants"/>
        </authorList>
    </citation>
    <scope>IDENTIFICATION</scope>
</reference>
<evidence type="ECO:0000313" key="2">
    <source>
        <dbReference type="EnsemblPlants" id="TraesCS1A02G053300.1"/>
    </source>
</evidence>
<dbReference type="Gramene" id="TraesWEE_scaffold_017396_01G000900.1">
    <property type="protein sequence ID" value="TraesWEE_scaffold_017396_01G000900.1"/>
    <property type="gene ID" value="TraesWEE_scaffold_017396_01G000900"/>
</dbReference>
<feature type="region of interest" description="Disordered" evidence="1">
    <location>
        <begin position="35"/>
        <end position="87"/>
    </location>
</feature>
<proteinExistence type="predicted"/>
<dbReference type="Pfam" id="PF07797">
    <property type="entry name" value="DUF1639"/>
    <property type="match status" value="1"/>
</dbReference>
<evidence type="ECO:0000256" key="1">
    <source>
        <dbReference type="SAM" id="MobiDB-lite"/>
    </source>
</evidence>
<dbReference type="OrthoDB" id="769821at2759"/>
<protein>
    <submittedName>
        <fullName evidence="2">Uncharacterized protein</fullName>
    </submittedName>
</protein>
<organism evidence="2">
    <name type="scientific">Triticum aestivum</name>
    <name type="common">Wheat</name>
    <dbReference type="NCBI Taxonomy" id="4565"/>
    <lineage>
        <taxon>Eukaryota</taxon>
        <taxon>Viridiplantae</taxon>
        <taxon>Streptophyta</taxon>
        <taxon>Embryophyta</taxon>
        <taxon>Tracheophyta</taxon>
        <taxon>Spermatophyta</taxon>
        <taxon>Magnoliopsida</taxon>
        <taxon>Liliopsida</taxon>
        <taxon>Poales</taxon>
        <taxon>Poaceae</taxon>
        <taxon>BOP clade</taxon>
        <taxon>Pooideae</taxon>
        <taxon>Triticodae</taxon>
        <taxon>Triticeae</taxon>
        <taxon>Triticinae</taxon>
        <taxon>Triticum</taxon>
    </lineage>
</organism>
<dbReference type="PANTHER" id="PTHR33130:SF32">
    <property type="entry name" value="DUF3741 DOMAIN-CONTAINING PROTEIN"/>
    <property type="match status" value="1"/>
</dbReference>